<keyword evidence="1" id="KW-1133">Transmembrane helix</keyword>
<reference evidence="2" key="1">
    <citation type="submission" date="2019-11" db="EMBL/GenBank/DDBJ databases">
        <authorList>
            <person name="Feng L."/>
        </authorList>
    </citation>
    <scope>NUCLEOTIDE SEQUENCE</scope>
    <source>
        <strain evidence="2">CParaputrificumLFYP93</strain>
    </source>
</reference>
<proteinExistence type="predicted"/>
<evidence type="ECO:0008006" key="3">
    <source>
        <dbReference type="Google" id="ProtNLM"/>
    </source>
</evidence>
<dbReference type="EMBL" id="CACRTV010000064">
    <property type="protein sequence ID" value="VYU55728.1"/>
    <property type="molecule type" value="Genomic_DNA"/>
</dbReference>
<dbReference type="InterPro" id="IPR007163">
    <property type="entry name" value="VCA0040-like"/>
</dbReference>
<feature type="transmembrane region" description="Helical" evidence="1">
    <location>
        <begin position="85"/>
        <end position="104"/>
    </location>
</feature>
<feature type="transmembrane region" description="Helical" evidence="1">
    <location>
        <begin position="238"/>
        <end position="256"/>
    </location>
</feature>
<name>A0A6N3FTU9_9CLOT</name>
<dbReference type="PANTHER" id="PTHR37308:SF1">
    <property type="entry name" value="POLYPRENYL-PHOSPHATE TRANSPORTER"/>
    <property type="match status" value="1"/>
</dbReference>
<feature type="transmembrane region" description="Helical" evidence="1">
    <location>
        <begin position="268"/>
        <end position="287"/>
    </location>
</feature>
<dbReference type="RefSeq" id="WP_156562208.1">
    <property type="nucleotide sequence ID" value="NZ_CACRTV010000064.1"/>
</dbReference>
<feature type="transmembrane region" description="Helical" evidence="1">
    <location>
        <begin position="59"/>
        <end position="79"/>
    </location>
</feature>
<dbReference type="PANTHER" id="PTHR37308">
    <property type="entry name" value="INTEGRAL MEMBRANE PROTEIN"/>
    <property type="match status" value="1"/>
</dbReference>
<dbReference type="Pfam" id="PF04018">
    <property type="entry name" value="VCA0040-like"/>
    <property type="match status" value="1"/>
</dbReference>
<feature type="transmembrane region" description="Helical" evidence="1">
    <location>
        <begin position="180"/>
        <end position="199"/>
    </location>
</feature>
<accession>A0A6N3FTU9</accession>
<organism evidence="2">
    <name type="scientific">Clostridium paraputrificum</name>
    <dbReference type="NCBI Taxonomy" id="29363"/>
    <lineage>
        <taxon>Bacteria</taxon>
        <taxon>Bacillati</taxon>
        <taxon>Bacillota</taxon>
        <taxon>Clostridia</taxon>
        <taxon>Eubacteriales</taxon>
        <taxon>Clostridiaceae</taxon>
        <taxon>Clostridium</taxon>
    </lineage>
</organism>
<sequence>MFIINFIRGFCMALADSVPGVSGGTIAFILGFYDKFINSLNSLVSTKSNKEEKLESLKFLIKIGIGWAVGMVLAVLFISSVFTTHIYKISSLFLGFIIFSLPLIFREEKSEIVGKYKNIIFAVIGILVVAAITYFNPATSGGTGTNLSLDNLNIGLIAYVFVVGAIAICAMILPGISGSTLLLIFGIYAPIMTAVKSVIKFDFSYLPIVIVFGLGVITGIVSIIRLLRYLLANHRSKVIYTIIGLMIGSLYAVVMGPTTLEIPEAPMGFGEFSILFFLLGGGLILGLEKLKKVLDKGQE</sequence>
<evidence type="ECO:0000313" key="2">
    <source>
        <dbReference type="EMBL" id="VYU55728.1"/>
    </source>
</evidence>
<keyword evidence="1" id="KW-0812">Transmembrane</keyword>
<keyword evidence="1" id="KW-0472">Membrane</keyword>
<feature type="transmembrane region" description="Helical" evidence="1">
    <location>
        <begin position="116"/>
        <end position="136"/>
    </location>
</feature>
<gene>
    <name evidence="2" type="ORF">CPLFYP93_02723</name>
</gene>
<evidence type="ECO:0000256" key="1">
    <source>
        <dbReference type="SAM" id="Phobius"/>
    </source>
</evidence>
<feature type="transmembrane region" description="Helical" evidence="1">
    <location>
        <begin position="205"/>
        <end position="226"/>
    </location>
</feature>
<feature type="transmembrane region" description="Helical" evidence="1">
    <location>
        <begin position="156"/>
        <end position="173"/>
    </location>
</feature>
<protein>
    <recommendedName>
        <fullName evidence="3">DUF368 domain-containing protein</fullName>
    </recommendedName>
</protein>
<dbReference type="AlphaFoldDB" id="A0A6N3FTU9"/>
<feature type="transmembrane region" description="Helical" evidence="1">
    <location>
        <begin position="6"/>
        <end position="33"/>
    </location>
</feature>